<dbReference type="FunFam" id="1.10.10.10:FF:000100">
    <property type="entry name" value="E2F transcription factor 8"/>
    <property type="match status" value="1"/>
</dbReference>
<evidence type="ECO:0000256" key="7">
    <source>
        <dbReference type="ARBA" id="ARBA00023163"/>
    </source>
</evidence>
<keyword evidence="6" id="KW-0010">Activator</keyword>
<dbReference type="SUPFAM" id="SSF46785">
    <property type="entry name" value="Winged helix' DNA-binding domain"/>
    <property type="match status" value="2"/>
</dbReference>
<dbReference type="InterPro" id="IPR036390">
    <property type="entry name" value="WH_DNA-bd_sf"/>
</dbReference>
<proteinExistence type="inferred from homology"/>
<dbReference type="GO" id="GO:0032466">
    <property type="term" value="P:negative regulation of cytokinesis"/>
    <property type="evidence" value="ECO:0007669"/>
    <property type="project" value="UniProtKB-ARBA"/>
</dbReference>
<dbReference type="InterPro" id="IPR015633">
    <property type="entry name" value="E2F"/>
</dbReference>
<evidence type="ECO:0000256" key="5">
    <source>
        <dbReference type="ARBA" id="ARBA00023125"/>
    </source>
</evidence>
<evidence type="ECO:0000256" key="6">
    <source>
        <dbReference type="ARBA" id="ARBA00023159"/>
    </source>
</evidence>
<evidence type="ECO:0000256" key="8">
    <source>
        <dbReference type="ARBA" id="ARBA00023242"/>
    </source>
</evidence>
<dbReference type="InterPro" id="IPR036388">
    <property type="entry name" value="WH-like_DNA-bd_sf"/>
</dbReference>
<keyword evidence="7 11" id="KW-0804">Transcription</keyword>
<feature type="compositionally biased region" description="Basic and acidic residues" evidence="12">
    <location>
        <begin position="519"/>
        <end position="529"/>
    </location>
</feature>
<dbReference type="GO" id="GO:0060707">
    <property type="term" value="P:trophoblast giant cell differentiation"/>
    <property type="evidence" value="ECO:0007669"/>
    <property type="project" value="UniProtKB-ARBA"/>
</dbReference>
<dbReference type="Pfam" id="PF02319">
    <property type="entry name" value="WHD_E2F_TDP"/>
    <property type="match status" value="2"/>
</dbReference>
<dbReference type="GO" id="GO:0060718">
    <property type="term" value="P:chorionic trophoblast cell differentiation"/>
    <property type="evidence" value="ECO:0007669"/>
    <property type="project" value="UniProtKB-ARBA"/>
</dbReference>
<feature type="compositionally biased region" description="Basic and acidic residues" evidence="12">
    <location>
        <begin position="539"/>
        <end position="548"/>
    </location>
</feature>
<evidence type="ECO:0000256" key="3">
    <source>
        <dbReference type="ARBA" id="ARBA00022491"/>
    </source>
</evidence>
<comment type="similarity">
    <text evidence="2 11">Belongs to the E2F/DP family.</text>
</comment>
<keyword evidence="5 11" id="KW-0238">DNA-binding</keyword>
<dbReference type="EMBL" id="JAATJU010026621">
    <property type="protein sequence ID" value="KAH0501406.1"/>
    <property type="molecule type" value="Genomic_DNA"/>
</dbReference>
<dbReference type="PANTHER" id="PTHR12081:SF40">
    <property type="entry name" value="TRANSCRIPTION FACTOR E2F8"/>
    <property type="match status" value="1"/>
</dbReference>
<evidence type="ECO:0000256" key="2">
    <source>
        <dbReference type="ARBA" id="ARBA00010940"/>
    </source>
</evidence>
<dbReference type="GO" id="GO:0032877">
    <property type="term" value="P:positive regulation of DNA endoreduplication"/>
    <property type="evidence" value="ECO:0007669"/>
    <property type="project" value="UniProtKB-ARBA"/>
</dbReference>
<evidence type="ECO:0000256" key="11">
    <source>
        <dbReference type="RuleBase" id="RU003796"/>
    </source>
</evidence>
<feature type="domain" description="E2F/DP family winged-helix DNA-binding" evidence="13">
    <location>
        <begin position="187"/>
        <end position="273"/>
    </location>
</feature>
<feature type="domain" description="E2F/DP family winged-helix DNA-binding" evidence="13">
    <location>
        <begin position="39"/>
        <end position="108"/>
    </location>
</feature>
<dbReference type="GO" id="GO:0001217">
    <property type="term" value="F:DNA-binding transcription repressor activity"/>
    <property type="evidence" value="ECO:0007669"/>
    <property type="project" value="UniProtKB-ARBA"/>
</dbReference>
<dbReference type="InterPro" id="IPR003316">
    <property type="entry name" value="E2F_WHTH_DNA-bd_dom"/>
</dbReference>
<feature type="compositionally biased region" description="Polar residues" evidence="12">
    <location>
        <begin position="747"/>
        <end position="776"/>
    </location>
</feature>
<feature type="region of interest" description="Disordered" evidence="12">
    <location>
        <begin position="334"/>
        <end position="361"/>
    </location>
</feature>
<feature type="compositionally biased region" description="Low complexity" evidence="12">
    <location>
        <begin position="338"/>
        <end position="353"/>
    </location>
</feature>
<dbReference type="GO" id="GO:0002040">
    <property type="term" value="P:sprouting angiogenesis"/>
    <property type="evidence" value="ECO:0007669"/>
    <property type="project" value="UniProtKB-ARBA"/>
</dbReference>
<evidence type="ECO:0000313" key="15">
    <source>
        <dbReference type="Proteomes" id="UP000710432"/>
    </source>
</evidence>
<evidence type="ECO:0000313" key="14">
    <source>
        <dbReference type="EMBL" id="KAH0501406.1"/>
    </source>
</evidence>
<evidence type="ECO:0000259" key="13">
    <source>
        <dbReference type="SMART" id="SM01372"/>
    </source>
</evidence>
<evidence type="ECO:0000256" key="10">
    <source>
        <dbReference type="ARBA" id="ARBA00039673"/>
    </source>
</evidence>
<name>A0A8J6FYN1_MICOH</name>
<dbReference type="FunFam" id="1.10.10.10:FF:000073">
    <property type="entry name" value="E2F transcription factor 8"/>
    <property type="match status" value="1"/>
</dbReference>
<keyword evidence="4 11" id="KW-0805">Transcription regulation</keyword>
<feature type="compositionally biased region" description="Polar residues" evidence="12">
    <location>
        <begin position="469"/>
        <end position="479"/>
    </location>
</feature>
<dbReference type="Gene3D" id="1.10.10.10">
    <property type="entry name" value="Winged helix-like DNA-binding domain superfamily/Winged helix DNA-binding domain"/>
    <property type="match status" value="2"/>
</dbReference>
<feature type="region of interest" description="Disordered" evidence="12">
    <location>
        <begin position="743"/>
        <end position="779"/>
    </location>
</feature>
<organism evidence="14 15">
    <name type="scientific">Microtus ochrogaster</name>
    <name type="common">Prairie vole</name>
    <dbReference type="NCBI Taxonomy" id="79684"/>
    <lineage>
        <taxon>Eukaryota</taxon>
        <taxon>Metazoa</taxon>
        <taxon>Chordata</taxon>
        <taxon>Craniata</taxon>
        <taxon>Vertebrata</taxon>
        <taxon>Euteleostomi</taxon>
        <taxon>Mammalia</taxon>
        <taxon>Eutheria</taxon>
        <taxon>Euarchontoglires</taxon>
        <taxon>Glires</taxon>
        <taxon>Rodentia</taxon>
        <taxon>Myomorpha</taxon>
        <taxon>Muroidea</taxon>
        <taxon>Cricetidae</taxon>
        <taxon>Arvicolinae</taxon>
        <taxon>Microtus</taxon>
    </lineage>
</organism>
<gene>
    <name evidence="14" type="ORF">LTLLF_196745</name>
</gene>
<evidence type="ECO:0000256" key="4">
    <source>
        <dbReference type="ARBA" id="ARBA00023015"/>
    </source>
</evidence>
<keyword evidence="3" id="KW-0678">Repressor</keyword>
<dbReference type="GO" id="GO:0000978">
    <property type="term" value="F:RNA polymerase II cis-regulatory region sequence-specific DNA binding"/>
    <property type="evidence" value="ECO:0007669"/>
    <property type="project" value="InterPro"/>
</dbReference>
<dbReference type="GO" id="GO:0090575">
    <property type="term" value="C:RNA polymerase II transcription regulator complex"/>
    <property type="evidence" value="ECO:0007669"/>
    <property type="project" value="TreeGrafter"/>
</dbReference>
<keyword evidence="8 11" id="KW-0539">Nucleus</keyword>
<evidence type="ECO:0000256" key="1">
    <source>
        <dbReference type="ARBA" id="ARBA00004123"/>
    </source>
</evidence>
<dbReference type="GO" id="GO:0000981">
    <property type="term" value="F:DNA-binding transcription factor activity, RNA polymerase II-specific"/>
    <property type="evidence" value="ECO:0007669"/>
    <property type="project" value="TreeGrafter"/>
</dbReference>
<keyword evidence="9" id="KW-0131">Cell cycle</keyword>
<reference evidence="14" key="1">
    <citation type="submission" date="2020-03" db="EMBL/GenBank/DDBJ databases">
        <title>Studies in the Genomics of Life Span.</title>
        <authorList>
            <person name="Glass D."/>
        </authorList>
    </citation>
    <scope>NUCLEOTIDE SEQUENCE</scope>
    <source>
        <strain evidence="14">LTLLF</strain>
        <tissue evidence="14">Muscle</tissue>
    </source>
</reference>
<sequence length="833" mass="89776">MQARCVPNRYPGSYAPFAARISTQEHLSGDEFEKAQPSRKEKSLGLLCHKFLARYPRYPNPAVNNDICLDEVAEELNVERRRIYDIVNVLESLHMVSRLAKNRYTWHGRHNLTKTLGTLKSVGEENKYAEQIMMIKRKEYEQEFDFIKSCAIEDHVIKSNTGQNGHSDMCFVELPGVEFRAASVNSRKDKSLRVMSQKFVMLFLVSTPRIVSLEIAAKILIGEDHVEDLDKSKFKTKIRRLYDIANVLSSLDLIKKVHVTEERGRKPAFKWTGPEISPNTSGSSPVMPLTTSFLEAEQSAKENCAKNLFSTRGKPSFTRHPSLIKLVKSIESDRRKISSAPSSPAKSSKAESSQNSPPLPNKMAQLAAICKMQLEEQSSEPRKKVKVKLARSGHYKPLAPLDPAGNTELELPAPSLIQPLGVVPLIPSPLSSAVPVILPQAPSGPSYAIYLQPAQAQMLTPPHGLSPTVCPTHSSNATGSKDPIDAPTERTTTDATMSSASCRPGSLQPAPERQGAKNRSKETTGERGTKRAGSSEDSGSIKKPKEDLKALENVPTTLFPSGYLIPLTQCPSLGAESVLSSTENSGTLSPNHRIYGSPIAGYLIPLTQCPSLGAESVLSSTENSGTLSPNHRIYGSPIAGVIPVASSELTAVNFPPFHVTPLKLMVSPTSVAAVPVGNSPALNSSHPGPAQNPSSAIVNFTLQHLGLISPSVQMSASPGPGASTVPVSPRVEAASVIPDNLSFRQGRATNHDSPVLGQSQLNGQSVAGAGPQQSVPVTPKGSQLVAESFFRTPGGPTKPTSSPYMDFDGANKTSFGTLFVPQRKLEVSTEDVH</sequence>
<dbReference type="Proteomes" id="UP000710432">
    <property type="component" value="Unassembled WGS sequence"/>
</dbReference>
<feature type="compositionally biased region" description="Basic and acidic residues" evidence="12">
    <location>
        <begin position="482"/>
        <end position="492"/>
    </location>
</feature>
<comment type="subcellular location">
    <subcellularLocation>
        <location evidence="1 11">Nucleus</location>
    </subcellularLocation>
</comment>
<accession>A0A8J6FYN1</accession>
<dbReference type="SMART" id="SM01372">
    <property type="entry name" value="E2F_TDP"/>
    <property type="match status" value="2"/>
</dbReference>
<feature type="region of interest" description="Disordered" evidence="12">
    <location>
        <begin position="461"/>
        <end position="548"/>
    </location>
</feature>
<dbReference type="PANTHER" id="PTHR12081">
    <property type="entry name" value="TRANSCRIPTION FACTOR E2F"/>
    <property type="match status" value="1"/>
</dbReference>
<evidence type="ECO:0000256" key="12">
    <source>
        <dbReference type="SAM" id="MobiDB-lite"/>
    </source>
</evidence>
<comment type="caution">
    <text evidence="14">The sequence shown here is derived from an EMBL/GenBank/DDBJ whole genome shotgun (WGS) entry which is preliminary data.</text>
</comment>
<dbReference type="AlphaFoldDB" id="A0A8J6FYN1"/>
<dbReference type="GO" id="GO:0070365">
    <property type="term" value="P:hepatocyte differentiation"/>
    <property type="evidence" value="ECO:0007669"/>
    <property type="project" value="UniProtKB-ARBA"/>
</dbReference>
<protein>
    <recommendedName>
        <fullName evidence="10">Transcription factor E2F8</fullName>
    </recommendedName>
</protein>
<evidence type="ECO:0000256" key="9">
    <source>
        <dbReference type="ARBA" id="ARBA00023306"/>
    </source>
</evidence>